<dbReference type="InterPro" id="IPR035248">
    <property type="entry name" value="PRMT5_C"/>
</dbReference>
<comment type="similarity">
    <text evidence="4">Belongs to the class I-like SAM-binding methyltransferase superfamily.</text>
</comment>
<name>A0A3S3P8F1_9ACAR</name>
<keyword evidence="3 4" id="KW-0949">S-adenosyl-L-methionine</keyword>
<evidence type="ECO:0000256" key="7">
    <source>
        <dbReference type="PIRSR" id="PIRSR015894-3"/>
    </source>
</evidence>
<feature type="binding site" evidence="6">
    <location>
        <begin position="354"/>
        <end position="355"/>
    </location>
    <ligand>
        <name>S-adenosyl-L-methionine</name>
        <dbReference type="ChEBI" id="CHEBI:59789"/>
    </ligand>
</feature>
<dbReference type="Gene3D" id="3.20.20.150">
    <property type="entry name" value="Divalent-metal-dependent TIM barrel enzymes"/>
    <property type="match status" value="1"/>
</dbReference>
<dbReference type="InterPro" id="IPR035247">
    <property type="entry name" value="PRMT5_TIM"/>
</dbReference>
<evidence type="ECO:0000259" key="9">
    <source>
        <dbReference type="Pfam" id="PF17285"/>
    </source>
</evidence>
<dbReference type="GO" id="GO:0006355">
    <property type="term" value="P:regulation of DNA-templated transcription"/>
    <property type="evidence" value="ECO:0007669"/>
    <property type="project" value="TreeGrafter"/>
</dbReference>
<feature type="non-terminal residue" evidence="11">
    <location>
        <position position="1"/>
    </location>
</feature>
<evidence type="ECO:0000256" key="6">
    <source>
        <dbReference type="PIRSR" id="PIRSR015894-2"/>
    </source>
</evidence>
<evidence type="ECO:0000256" key="3">
    <source>
        <dbReference type="ARBA" id="ARBA00022691"/>
    </source>
</evidence>
<feature type="binding site" evidence="6">
    <location>
        <begin position="266"/>
        <end position="267"/>
    </location>
    <ligand>
        <name>S-adenosyl-L-methionine</name>
        <dbReference type="ChEBI" id="CHEBI:59789"/>
    </ligand>
</feature>
<feature type="active site" description="Proton donor/acceptor" evidence="5">
    <location>
        <position position="379"/>
    </location>
</feature>
<dbReference type="AlphaFoldDB" id="A0A3S3P8F1"/>
<keyword evidence="12" id="KW-1185">Reference proteome</keyword>
<organism evidence="11 12">
    <name type="scientific">Dinothrombium tinctorium</name>
    <dbReference type="NCBI Taxonomy" id="1965070"/>
    <lineage>
        <taxon>Eukaryota</taxon>
        <taxon>Metazoa</taxon>
        <taxon>Ecdysozoa</taxon>
        <taxon>Arthropoda</taxon>
        <taxon>Chelicerata</taxon>
        <taxon>Arachnida</taxon>
        <taxon>Acari</taxon>
        <taxon>Acariformes</taxon>
        <taxon>Trombidiformes</taxon>
        <taxon>Prostigmata</taxon>
        <taxon>Anystina</taxon>
        <taxon>Parasitengona</taxon>
        <taxon>Trombidioidea</taxon>
        <taxon>Trombidiidae</taxon>
        <taxon>Dinothrombium</taxon>
    </lineage>
</organism>
<dbReference type="STRING" id="1965070.A0A3S3P8F1"/>
<dbReference type="Pfam" id="PF17286">
    <property type="entry name" value="PRMT5_C"/>
    <property type="match status" value="1"/>
</dbReference>
<dbReference type="Pfam" id="PF17285">
    <property type="entry name" value="PRMT5_TIM"/>
    <property type="match status" value="1"/>
</dbReference>
<evidence type="ECO:0000256" key="1">
    <source>
        <dbReference type="ARBA" id="ARBA00022603"/>
    </source>
</evidence>
<evidence type="ECO:0000259" key="8">
    <source>
        <dbReference type="Pfam" id="PF05185"/>
    </source>
</evidence>
<dbReference type="InterPro" id="IPR007857">
    <property type="entry name" value="Arg_MeTrfase_PRMT5"/>
</dbReference>
<evidence type="ECO:0000313" key="11">
    <source>
        <dbReference type="EMBL" id="RWS17186.1"/>
    </source>
</evidence>
<dbReference type="OrthoDB" id="1368803at2759"/>
<evidence type="ECO:0000256" key="5">
    <source>
        <dbReference type="PIRSR" id="PIRSR015894-1"/>
    </source>
</evidence>
<reference evidence="11 12" key="1">
    <citation type="journal article" date="2018" name="Gigascience">
        <title>Genomes of trombidid mites reveal novel predicted allergens and laterally-transferred genes associated with secondary metabolism.</title>
        <authorList>
            <person name="Dong X."/>
            <person name="Chaisiri K."/>
            <person name="Xia D."/>
            <person name="Armstrong S.D."/>
            <person name="Fang Y."/>
            <person name="Donnelly M.J."/>
            <person name="Kadowaki T."/>
            <person name="McGarry J.W."/>
            <person name="Darby A.C."/>
            <person name="Makepeace B.L."/>
        </authorList>
    </citation>
    <scope>NUCLEOTIDE SEQUENCE [LARGE SCALE GENOMIC DNA]</scope>
    <source>
        <strain evidence="11">UoL-WK</strain>
    </source>
</reference>
<dbReference type="Pfam" id="PF05185">
    <property type="entry name" value="PRMT5"/>
    <property type="match status" value="1"/>
</dbReference>
<dbReference type="EMBL" id="NCKU01000110">
    <property type="protein sequence ID" value="RWS17186.1"/>
    <property type="molecule type" value="Genomic_DNA"/>
</dbReference>
<evidence type="ECO:0000256" key="2">
    <source>
        <dbReference type="ARBA" id="ARBA00022679"/>
    </source>
</evidence>
<dbReference type="GO" id="GO:0005829">
    <property type="term" value="C:cytosol"/>
    <property type="evidence" value="ECO:0007669"/>
    <property type="project" value="TreeGrafter"/>
</dbReference>
<dbReference type="PROSITE" id="PS51678">
    <property type="entry name" value="SAM_MT_PRMT"/>
    <property type="match status" value="1"/>
</dbReference>
<gene>
    <name evidence="11" type="ORF">B4U79_11246</name>
</gene>
<dbReference type="Proteomes" id="UP000285301">
    <property type="component" value="Unassembled WGS sequence"/>
</dbReference>
<proteinExistence type="inferred from homology"/>
<evidence type="ECO:0000313" key="12">
    <source>
        <dbReference type="Proteomes" id="UP000285301"/>
    </source>
</evidence>
<feature type="active site" description="Proton donor/acceptor" evidence="5">
    <location>
        <position position="370"/>
    </location>
</feature>
<comment type="caution">
    <text evidence="11">The sequence shown here is derived from an EMBL/GenBank/DDBJ whole genome shotgun (WGS) entry which is preliminary data.</text>
</comment>
<feature type="domain" description="PRMT5 TIM barrel" evidence="9">
    <location>
        <begin position="3"/>
        <end position="220"/>
    </location>
</feature>
<keyword evidence="1 4" id="KW-0489">Methyltransferase</keyword>
<dbReference type="GO" id="GO:0005634">
    <property type="term" value="C:nucleus"/>
    <property type="evidence" value="ECO:0007669"/>
    <property type="project" value="TreeGrafter"/>
</dbReference>
<dbReference type="Gene3D" id="2.70.160.11">
    <property type="entry name" value="Hnrnp arginine n-methyltransferase1"/>
    <property type="match status" value="1"/>
</dbReference>
<dbReference type="PIRSF" id="PIRSF015894">
    <property type="entry name" value="Skb1_MeTrfase"/>
    <property type="match status" value="1"/>
</dbReference>
<sequence>LDWNKFVVGKVVTDDIDSETFDAKRIEKQIGYAAHLGLPVILFESPVTHVGITQLARVINSKVSASVGMNMAQMWIQIAISSPVEQALSTRNDQIKLEDDKCTNDEGALREEFVSDPWQQWNMFRSLINLDRRVGIALELNGDLPDQEVLSRWGGEPVKCIVIPTSMFMTNRKGYPVLSRSYQQFIHFLVDKMARDVQFIVKGLNKHSDIMHYAQYLEHIRAMQLPTDSVSRFARGYEDYLQIPLQPLMDNLESCTYEIFEKDPVKYKEYQNAIFEAMKTIETENELIVMVVGAGRGPLVRATLAAAESLSRKVHIYAVEKNPYAIVTLKHIRETDWGGNKGTPFGYVEVIDSDMRDWVCPRKADIVVSELLGSFGDNELSPECLDGVWKCVKKETISIPQSYTSYLAPIMSHKVYSEASALKEREKPSYTPFEWSYVVHLKNCYLIDKPKPLFTFEHTELHKPPSEKDNSRYLSLTFKPSLDCICHGFAGYFETTLFGNIKLGTVHGNHTPGMFSWFPIYFPLHNPINIQKNQNIKVHFWRLINKRAVWYEWCLTQPQPTAIHNPNGRSHPIGLL</sequence>
<feature type="binding site" evidence="6">
    <location>
        <position position="257"/>
    </location>
    <ligand>
        <name>S-adenosyl-L-methionine</name>
        <dbReference type="ChEBI" id="CHEBI:59789"/>
    </ligand>
</feature>
<dbReference type="SUPFAM" id="SSF53335">
    <property type="entry name" value="S-adenosyl-L-methionine-dependent methyltransferases"/>
    <property type="match status" value="1"/>
</dbReference>
<dbReference type="GO" id="GO:0016274">
    <property type="term" value="F:protein-arginine N-methyltransferase activity"/>
    <property type="evidence" value="ECO:0007669"/>
    <property type="project" value="InterPro"/>
</dbReference>
<feature type="binding site" evidence="6">
    <location>
        <position position="320"/>
    </location>
    <ligand>
        <name>S-adenosyl-L-methionine</name>
        <dbReference type="ChEBI" id="CHEBI:59789"/>
    </ligand>
</feature>
<feature type="domain" description="PRMT5 arginine-N-methyltransferase" evidence="8">
    <location>
        <begin position="231"/>
        <end position="399"/>
    </location>
</feature>
<dbReference type="InterPro" id="IPR029063">
    <property type="entry name" value="SAM-dependent_MTases_sf"/>
</dbReference>
<dbReference type="InterPro" id="IPR025799">
    <property type="entry name" value="Arg_MeTrfase"/>
</dbReference>
<evidence type="ECO:0000259" key="10">
    <source>
        <dbReference type="Pfam" id="PF17286"/>
    </source>
</evidence>
<dbReference type="PANTHER" id="PTHR10738">
    <property type="entry name" value="PROTEIN ARGININE N-METHYLTRANSFERASE 5"/>
    <property type="match status" value="1"/>
</dbReference>
<keyword evidence="2 4" id="KW-0808">Transferase</keyword>
<dbReference type="FunFam" id="2.70.160.11:FF:000003">
    <property type="entry name" value="Protein arginine N-methyltransferase 5"/>
    <property type="match status" value="1"/>
</dbReference>
<dbReference type="GO" id="GO:0032259">
    <property type="term" value="P:methylation"/>
    <property type="evidence" value="ECO:0007669"/>
    <property type="project" value="UniProtKB-KW"/>
</dbReference>
<dbReference type="Gene3D" id="3.40.50.150">
    <property type="entry name" value="Vaccinia Virus protein VP39"/>
    <property type="match status" value="1"/>
</dbReference>
<accession>A0A3S3P8F1</accession>
<evidence type="ECO:0000256" key="4">
    <source>
        <dbReference type="PIRNR" id="PIRNR015894"/>
    </source>
</evidence>
<feature type="domain" description="PRMT5 oligomerisation" evidence="10">
    <location>
        <begin position="402"/>
        <end position="571"/>
    </location>
</feature>
<feature type="site" description="Critical for specifying symmetric addition of methyl groups" evidence="7">
    <location>
        <position position="260"/>
    </location>
</feature>
<protein>
    <recommendedName>
        <fullName evidence="4">Protein arginine N-methyltransferase</fullName>
    </recommendedName>
</protein>
<dbReference type="PANTHER" id="PTHR10738:SF0">
    <property type="entry name" value="PROTEIN ARGININE N-METHYLTRANSFERASE 5"/>
    <property type="match status" value="1"/>
</dbReference>
<dbReference type="InterPro" id="IPR035075">
    <property type="entry name" value="PRMT5"/>
</dbReference>